<evidence type="ECO:0000256" key="9">
    <source>
        <dbReference type="ARBA" id="ARBA00022982"/>
    </source>
</evidence>
<evidence type="ECO:0000256" key="1">
    <source>
        <dbReference type="ARBA" id="ARBA00003195"/>
    </source>
</evidence>
<dbReference type="GO" id="GO:0005743">
    <property type="term" value="C:mitochondrial inner membrane"/>
    <property type="evidence" value="ECO:0007669"/>
    <property type="project" value="UniProtKB-SubCell"/>
</dbReference>
<dbReference type="Pfam" id="PF08122">
    <property type="entry name" value="NDUF_B12"/>
    <property type="match status" value="1"/>
</dbReference>
<gene>
    <name evidence="16" type="ORF">PHYEVI_LOCUS4723</name>
</gene>
<keyword evidence="10 15" id="KW-1133">Transmembrane helix</keyword>
<feature type="transmembrane region" description="Helical" evidence="15">
    <location>
        <begin position="71"/>
        <end position="89"/>
    </location>
</feature>
<keyword evidence="11" id="KW-0496">Mitochondrion</keyword>
<dbReference type="Proteomes" id="UP001153712">
    <property type="component" value="Chromosome 2"/>
</dbReference>
<dbReference type="AlphaFoldDB" id="A0A9N9XN35"/>
<dbReference type="GO" id="GO:0032981">
    <property type="term" value="P:mitochondrial respiratory chain complex I assembly"/>
    <property type="evidence" value="ECO:0007669"/>
    <property type="project" value="TreeGrafter"/>
</dbReference>
<evidence type="ECO:0000256" key="14">
    <source>
        <dbReference type="ARBA" id="ARBA00032688"/>
    </source>
</evidence>
<organism evidence="16 17">
    <name type="scientific">Phyllotreta striolata</name>
    <name type="common">Striped flea beetle</name>
    <name type="synonym">Crioceris striolata</name>
    <dbReference type="NCBI Taxonomy" id="444603"/>
    <lineage>
        <taxon>Eukaryota</taxon>
        <taxon>Metazoa</taxon>
        <taxon>Ecdysozoa</taxon>
        <taxon>Arthropoda</taxon>
        <taxon>Hexapoda</taxon>
        <taxon>Insecta</taxon>
        <taxon>Pterygota</taxon>
        <taxon>Neoptera</taxon>
        <taxon>Endopterygota</taxon>
        <taxon>Coleoptera</taxon>
        <taxon>Polyphaga</taxon>
        <taxon>Cucujiformia</taxon>
        <taxon>Chrysomeloidea</taxon>
        <taxon>Chrysomelidae</taxon>
        <taxon>Galerucinae</taxon>
        <taxon>Alticini</taxon>
        <taxon>Phyllotreta</taxon>
    </lineage>
</organism>
<evidence type="ECO:0000256" key="4">
    <source>
        <dbReference type="ARBA" id="ARBA00018680"/>
    </source>
</evidence>
<protein>
    <recommendedName>
        <fullName evidence="4">NADH dehydrogenase [ubiquinone] 1 beta subcomplex subunit 3</fullName>
    </recommendedName>
    <alternativeName>
        <fullName evidence="13">Complex I-B12</fullName>
    </alternativeName>
    <alternativeName>
        <fullName evidence="14">NADH-ubiquinone oxidoreductase B12 subunit</fullName>
    </alternativeName>
</protein>
<dbReference type="InterPro" id="IPR012576">
    <property type="entry name" value="NDUFB3"/>
</dbReference>
<keyword evidence="17" id="KW-1185">Reference proteome</keyword>
<comment type="subcellular location">
    <subcellularLocation>
        <location evidence="2">Mitochondrion inner membrane</location>
        <topology evidence="2">Single-pass membrane protein</topology>
        <orientation evidence="2">Matrix side</orientation>
    </subcellularLocation>
</comment>
<keyword evidence="9" id="KW-0249">Electron transport</keyword>
<reference evidence="16" key="1">
    <citation type="submission" date="2022-01" db="EMBL/GenBank/DDBJ databases">
        <authorList>
            <person name="King R."/>
        </authorList>
    </citation>
    <scope>NUCLEOTIDE SEQUENCE</scope>
</reference>
<evidence type="ECO:0000256" key="13">
    <source>
        <dbReference type="ARBA" id="ARBA00030217"/>
    </source>
</evidence>
<evidence type="ECO:0000256" key="5">
    <source>
        <dbReference type="ARBA" id="ARBA00022448"/>
    </source>
</evidence>
<evidence type="ECO:0000256" key="6">
    <source>
        <dbReference type="ARBA" id="ARBA00022660"/>
    </source>
</evidence>
<sequence length="103" mass="11809">MGGGGHGHGDPYKIPDYKIYKVEDVPRLMQIKRALAAQGLSDPWLRNEVWRYNTKEFSTHHDMLKKLMFRGFKLGLAATVVTVLGTAIYDKIFPDEHHHHGDH</sequence>
<evidence type="ECO:0000256" key="2">
    <source>
        <dbReference type="ARBA" id="ARBA00004298"/>
    </source>
</evidence>
<evidence type="ECO:0000256" key="15">
    <source>
        <dbReference type="SAM" id="Phobius"/>
    </source>
</evidence>
<dbReference type="EMBL" id="OU900095">
    <property type="protein sequence ID" value="CAG9858333.1"/>
    <property type="molecule type" value="Genomic_DNA"/>
</dbReference>
<evidence type="ECO:0000256" key="12">
    <source>
        <dbReference type="ARBA" id="ARBA00023136"/>
    </source>
</evidence>
<accession>A0A9N9XN35</accession>
<comment type="similarity">
    <text evidence="3">Belongs to the complex I NDUFB3 subunit family.</text>
</comment>
<dbReference type="OrthoDB" id="521512at2759"/>
<keyword evidence="12 15" id="KW-0472">Membrane</keyword>
<keyword evidence="8" id="KW-0999">Mitochondrion inner membrane</keyword>
<keyword evidence="7 15" id="KW-0812">Transmembrane</keyword>
<name>A0A9N9XN35_PHYSR</name>
<evidence type="ECO:0000256" key="10">
    <source>
        <dbReference type="ARBA" id="ARBA00022989"/>
    </source>
</evidence>
<dbReference type="GO" id="GO:0022900">
    <property type="term" value="P:electron transport chain"/>
    <property type="evidence" value="ECO:0007669"/>
    <property type="project" value="InterPro"/>
</dbReference>
<evidence type="ECO:0000313" key="16">
    <source>
        <dbReference type="EMBL" id="CAG9858333.1"/>
    </source>
</evidence>
<proteinExistence type="inferred from homology"/>
<comment type="function">
    <text evidence="1">Accessory subunit of the mitochondrial membrane respiratory chain NADH dehydrogenase (Complex I), that is believed not to be involved in catalysis. Complex I functions in the transfer of electrons from NADH to the respiratory chain. The immediate electron acceptor for the enzyme is believed to be ubiquinone.</text>
</comment>
<keyword evidence="5" id="KW-0813">Transport</keyword>
<evidence type="ECO:0000256" key="8">
    <source>
        <dbReference type="ARBA" id="ARBA00022792"/>
    </source>
</evidence>
<dbReference type="PANTHER" id="PTHR15082:SF2">
    <property type="entry name" value="NADH DEHYDROGENASE [UBIQUINONE] 1 BETA SUBCOMPLEX SUBUNIT 3"/>
    <property type="match status" value="1"/>
</dbReference>
<keyword evidence="6" id="KW-0679">Respiratory chain</keyword>
<evidence type="ECO:0000256" key="11">
    <source>
        <dbReference type="ARBA" id="ARBA00023128"/>
    </source>
</evidence>
<evidence type="ECO:0000256" key="7">
    <source>
        <dbReference type="ARBA" id="ARBA00022692"/>
    </source>
</evidence>
<evidence type="ECO:0000313" key="17">
    <source>
        <dbReference type="Proteomes" id="UP001153712"/>
    </source>
</evidence>
<dbReference type="PANTHER" id="PTHR15082">
    <property type="entry name" value="NADH-UBIQUINONE OXIDOREDUCTASE B12 SUBUNIT"/>
    <property type="match status" value="1"/>
</dbReference>
<evidence type="ECO:0000256" key="3">
    <source>
        <dbReference type="ARBA" id="ARBA00005667"/>
    </source>
</evidence>